<keyword evidence="6 8" id="KW-1133">Transmembrane helix</keyword>
<keyword evidence="5 8" id="KW-0812">Transmembrane</keyword>
<dbReference type="InterPro" id="IPR001463">
    <property type="entry name" value="Na/Ala_symport"/>
</dbReference>
<feature type="transmembrane region" description="Helical" evidence="8">
    <location>
        <begin position="220"/>
        <end position="239"/>
    </location>
</feature>
<keyword evidence="8" id="KW-0769">Symport</keyword>
<dbReference type="PANTHER" id="PTHR30330:SF3">
    <property type="entry name" value="TRANSCRIPTIONAL REGULATOR, LRP FAMILY"/>
    <property type="match status" value="1"/>
</dbReference>
<dbReference type="EMBL" id="JACRTJ010000005">
    <property type="protein sequence ID" value="MBC8597973.1"/>
    <property type="molecule type" value="Genomic_DNA"/>
</dbReference>
<keyword evidence="4 8" id="KW-1003">Cell membrane</keyword>
<reference evidence="9 10" key="1">
    <citation type="submission" date="2020-08" db="EMBL/GenBank/DDBJ databases">
        <title>Genome public.</title>
        <authorList>
            <person name="Liu C."/>
            <person name="Sun Q."/>
        </authorList>
    </citation>
    <scope>NUCLEOTIDE SEQUENCE [LARGE SCALE GENOMIC DNA]</scope>
    <source>
        <strain evidence="9 10">BX10</strain>
    </source>
</reference>
<dbReference type="NCBIfam" id="TIGR00835">
    <property type="entry name" value="agcS"/>
    <property type="match status" value="1"/>
</dbReference>
<feature type="transmembrane region" description="Helical" evidence="8">
    <location>
        <begin position="106"/>
        <end position="129"/>
    </location>
</feature>
<protein>
    <submittedName>
        <fullName evidence="9">Sodium:alanine symporter family protein</fullName>
    </submittedName>
</protein>
<evidence type="ECO:0000256" key="1">
    <source>
        <dbReference type="ARBA" id="ARBA00004651"/>
    </source>
</evidence>
<sequence length="456" mass="47456">MIHWIHTMVWGPGMLVLFLAVGILYTIRLRGFVFWGFPRWWKNTAGSLWKTPEKTGTNEENMQGGDAVGGMSPFQSACTALAATIGTGNIAGVATALLSGGPGAIFWMWVSAFLGMATAYGETVLGIRYRKRDRSGGWVAGPMLYMERGLGCRWAGLLYAGLCAAASFGMGSMVQANAISETLEFSFSMPPVLIGGLLVLLSGRIMAGGAGAIAGAAEKMVPVSAGIYMAASAAVLFLFRENIPSAFGMIFQDAFSFRSAAGGAVGLLASKSVQYGIARGVFSNEAGLGSLAVLNGAAEGDPGVQGQWAIFEVFFDTVVSCTLTAVVILCAMGGELPAFSGNGAELTGICFSRGLGNLGGYTVSMCVALFAFATIIAWYYMGRQAASYLGEAVGKDLVRIYTAGYLAAVFFGSLGPMELVWEVSDVLNGCMAVPNLAALVLLSGKVGSPGRAGKEL</sequence>
<dbReference type="RefSeq" id="WP_262426773.1">
    <property type="nucleotide sequence ID" value="NZ_JACRTJ010000005.1"/>
</dbReference>
<dbReference type="Proteomes" id="UP000647491">
    <property type="component" value="Unassembled WGS sequence"/>
</dbReference>
<keyword evidence="7 8" id="KW-0472">Membrane</keyword>
<dbReference type="Pfam" id="PF01235">
    <property type="entry name" value="Na_Ala_symp"/>
    <property type="match status" value="1"/>
</dbReference>
<feature type="transmembrane region" description="Helical" evidence="8">
    <location>
        <begin position="192"/>
        <end position="213"/>
    </location>
</feature>
<evidence type="ECO:0000256" key="2">
    <source>
        <dbReference type="ARBA" id="ARBA00009261"/>
    </source>
</evidence>
<organism evidence="9 10">
    <name type="scientific">Enterocloster hominis</name>
    <name type="common">ex Liu et al. 2021</name>
    <dbReference type="NCBI Taxonomy" id="2763663"/>
    <lineage>
        <taxon>Bacteria</taxon>
        <taxon>Bacillati</taxon>
        <taxon>Bacillota</taxon>
        <taxon>Clostridia</taxon>
        <taxon>Lachnospirales</taxon>
        <taxon>Lachnospiraceae</taxon>
        <taxon>Enterocloster</taxon>
    </lineage>
</organism>
<feature type="transmembrane region" description="Helical" evidence="8">
    <location>
        <begin position="400"/>
        <end position="420"/>
    </location>
</feature>
<feature type="transmembrane region" description="Helical" evidence="8">
    <location>
        <begin position="7"/>
        <end position="27"/>
    </location>
</feature>
<accession>A0ABR7NPP4</accession>
<comment type="similarity">
    <text evidence="2 8">Belongs to the alanine or glycine:cation symporter (AGCS) (TC 2.A.25) family.</text>
</comment>
<name>A0ABR7NPP4_9FIRM</name>
<evidence type="ECO:0000256" key="3">
    <source>
        <dbReference type="ARBA" id="ARBA00022448"/>
    </source>
</evidence>
<feature type="transmembrane region" description="Helical" evidence="8">
    <location>
        <begin position="150"/>
        <end position="172"/>
    </location>
</feature>
<evidence type="ECO:0000256" key="5">
    <source>
        <dbReference type="ARBA" id="ARBA00022692"/>
    </source>
</evidence>
<dbReference type="PANTHER" id="PTHR30330">
    <property type="entry name" value="AGSS FAMILY TRANSPORTER, SODIUM-ALANINE"/>
    <property type="match status" value="1"/>
</dbReference>
<comment type="subcellular location">
    <subcellularLocation>
        <location evidence="1 8">Cell membrane</location>
        <topology evidence="1 8">Multi-pass membrane protein</topology>
    </subcellularLocation>
</comment>
<gene>
    <name evidence="9" type="ORF">H8708_01815</name>
</gene>
<evidence type="ECO:0000256" key="8">
    <source>
        <dbReference type="RuleBase" id="RU363064"/>
    </source>
</evidence>
<comment type="caution">
    <text evidence="8">Lacks conserved residue(s) required for the propagation of feature annotation.</text>
</comment>
<evidence type="ECO:0000256" key="6">
    <source>
        <dbReference type="ARBA" id="ARBA00022989"/>
    </source>
</evidence>
<dbReference type="PRINTS" id="PR00175">
    <property type="entry name" value="NAALASMPORT"/>
</dbReference>
<comment type="caution">
    <text evidence="9">The sequence shown here is derived from an EMBL/GenBank/DDBJ whole genome shotgun (WGS) entry which is preliminary data.</text>
</comment>
<feature type="transmembrane region" description="Helical" evidence="8">
    <location>
        <begin position="361"/>
        <end position="380"/>
    </location>
</feature>
<keyword evidence="3 8" id="KW-0813">Transport</keyword>
<proteinExistence type="inferred from homology"/>
<evidence type="ECO:0000313" key="9">
    <source>
        <dbReference type="EMBL" id="MBC8597973.1"/>
    </source>
</evidence>
<keyword evidence="10" id="KW-1185">Reference proteome</keyword>
<evidence type="ECO:0000256" key="7">
    <source>
        <dbReference type="ARBA" id="ARBA00023136"/>
    </source>
</evidence>
<evidence type="ECO:0000313" key="10">
    <source>
        <dbReference type="Proteomes" id="UP000647491"/>
    </source>
</evidence>
<evidence type="ECO:0000256" key="4">
    <source>
        <dbReference type="ARBA" id="ARBA00022475"/>
    </source>
</evidence>
<dbReference type="PROSITE" id="PS00873">
    <property type="entry name" value="NA_ALANINE_SYMP"/>
    <property type="match status" value="1"/>
</dbReference>